<sequence length="141" mass="15461">MFLMTTSGVPGNPAGRESSPPVCPVCEFGFTDKAASIGTGFCKAISSCFLARTDQTVFVFLGPANYDDWASIEGIFVCPQPRNSKFSFHSQAIRCNQADGIRDAWRSGGDAGGWWPMPQDTRVQRWRGGNHGSECWNVGWF</sequence>
<dbReference type="AlphaFoldDB" id="A0A5C5Y868"/>
<dbReference type="Proteomes" id="UP000317238">
    <property type="component" value="Unassembled WGS sequence"/>
</dbReference>
<organism evidence="1 2">
    <name type="scientific">Crateriforma conspicua</name>
    <dbReference type="NCBI Taxonomy" id="2527996"/>
    <lineage>
        <taxon>Bacteria</taxon>
        <taxon>Pseudomonadati</taxon>
        <taxon>Planctomycetota</taxon>
        <taxon>Planctomycetia</taxon>
        <taxon>Planctomycetales</taxon>
        <taxon>Planctomycetaceae</taxon>
        <taxon>Crateriforma</taxon>
    </lineage>
</organism>
<evidence type="ECO:0000313" key="1">
    <source>
        <dbReference type="EMBL" id="TWT71169.1"/>
    </source>
</evidence>
<reference evidence="1 2" key="1">
    <citation type="submission" date="2019-02" db="EMBL/GenBank/DDBJ databases">
        <title>Deep-cultivation of Planctomycetes and their phenomic and genomic characterization uncovers novel biology.</title>
        <authorList>
            <person name="Wiegand S."/>
            <person name="Jogler M."/>
            <person name="Boedeker C."/>
            <person name="Pinto D."/>
            <person name="Vollmers J."/>
            <person name="Rivas-Marin E."/>
            <person name="Kohn T."/>
            <person name="Peeters S.H."/>
            <person name="Heuer A."/>
            <person name="Rast P."/>
            <person name="Oberbeckmann S."/>
            <person name="Bunk B."/>
            <person name="Jeske O."/>
            <person name="Meyerdierks A."/>
            <person name="Storesund J.E."/>
            <person name="Kallscheuer N."/>
            <person name="Luecker S."/>
            <person name="Lage O.M."/>
            <person name="Pohl T."/>
            <person name="Merkel B.J."/>
            <person name="Hornburger P."/>
            <person name="Mueller R.-W."/>
            <person name="Bruemmer F."/>
            <person name="Labrenz M."/>
            <person name="Spormann A.M."/>
            <person name="Op Den Camp H."/>
            <person name="Overmann J."/>
            <person name="Amann R."/>
            <person name="Jetten M.S.M."/>
            <person name="Mascher T."/>
            <person name="Medema M.H."/>
            <person name="Devos D.P."/>
            <person name="Kaster A.-K."/>
            <person name="Ovreas L."/>
            <person name="Rohde M."/>
            <person name="Galperin M.Y."/>
            <person name="Jogler C."/>
        </authorList>
    </citation>
    <scope>NUCLEOTIDE SEQUENCE [LARGE SCALE GENOMIC DNA]</scope>
    <source>
        <strain evidence="1 2">Pan14r</strain>
    </source>
</reference>
<proteinExistence type="predicted"/>
<keyword evidence="2" id="KW-1185">Reference proteome</keyword>
<comment type="caution">
    <text evidence="1">The sequence shown here is derived from an EMBL/GenBank/DDBJ whole genome shotgun (WGS) entry which is preliminary data.</text>
</comment>
<protein>
    <submittedName>
        <fullName evidence="1">Uncharacterized protein</fullName>
    </submittedName>
</protein>
<accession>A0A5C5Y868</accession>
<dbReference type="EMBL" id="SJPL01000001">
    <property type="protein sequence ID" value="TWT71169.1"/>
    <property type="molecule type" value="Genomic_DNA"/>
</dbReference>
<evidence type="ECO:0000313" key="2">
    <source>
        <dbReference type="Proteomes" id="UP000317238"/>
    </source>
</evidence>
<gene>
    <name evidence="1" type="ORF">Pan14r_34790</name>
</gene>
<name>A0A5C5Y868_9PLAN</name>